<name>A0A1G8XLW2_9STAP</name>
<gene>
    <name evidence="1" type="ORF">SAMN05216187_103206</name>
</gene>
<evidence type="ECO:0000313" key="2">
    <source>
        <dbReference type="Proteomes" id="UP000242700"/>
    </source>
</evidence>
<protein>
    <submittedName>
        <fullName evidence="1">Uncharacterized protein</fullName>
    </submittedName>
</protein>
<dbReference type="AlphaFoldDB" id="A0A1G8XLW2"/>
<dbReference type="Pfam" id="PF19673">
    <property type="entry name" value="DUF6176"/>
    <property type="match status" value="1"/>
</dbReference>
<evidence type="ECO:0000313" key="1">
    <source>
        <dbReference type="EMBL" id="SDJ91437.1"/>
    </source>
</evidence>
<dbReference type="InterPro" id="IPR046174">
    <property type="entry name" value="DUF6176"/>
</dbReference>
<dbReference type="EMBL" id="FNFI01000003">
    <property type="protein sequence ID" value="SDJ91437.1"/>
    <property type="molecule type" value="Genomic_DNA"/>
</dbReference>
<organism evidence="1 2">
    <name type="scientific">Jeotgalicoccus aerolatus</name>
    <dbReference type="NCBI Taxonomy" id="709510"/>
    <lineage>
        <taxon>Bacteria</taxon>
        <taxon>Bacillati</taxon>
        <taxon>Bacillota</taxon>
        <taxon>Bacilli</taxon>
        <taxon>Bacillales</taxon>
        <taxon>Staphylococcaceae</taxon>
        <taxon>Jeotgalicoccus</taxon>
    </lineage>
</organism>
<accession>A0A1G8XLW2</accession>
<proteinExistence type="predicted"/>
<dbReference type="RefSeq" id="WP_092595945.1">
    <property type="nucleotide sequence ID" value="NZ_FNFI01000003.1"/>
</dbReference>
<dbReference type="STRING" id="586411.SAMN05216187_103206"/>
<reference evidence="2" key="1">
    <citation type="submission" date="2016-10" db="EMBL/GenBank/DDBJ databases">
        <authorList>
            <person name="Varghese N."/>
            <person name="Submissions S."/>
        </authorList>
    </citation>
    <scope>NUCLEOTIDE SEQUENCE [LARGE SCALE GENOMIC DNA]</scope>
    <source>
        <strain evidence="2">CGMCC 1.8911</strain>
    </source>
</reference>
<dbReference type="OrthoDB" id="3233233at2"/>
<dbReference type="Proteomes" id="UP000242700">
    <property type="component" value="Unassembled WGS sequence"/>
</dbReference>
<sequence>MKAELTKFKVKEGKSGLVDEWIEYMRDNMDDVLLNLEGEKMYVETIFREVFMDVEYLYWYSIQSDDGSETIDDTPLDEKHLEYMEACIDQTFRPADMQAEVVMLPEHLRQLIR</sequence>